<keyword evidence="2" id="KW-1185">Reference proteome</keyword>
<evidence type="ECO:0000313" key="2">
    <source>
        <dbReference type="Proteomes" id="UP000078572"/>
    </source>
</evidence>
<dbReference type="Proteomes" id="UP000078572">
    <property type="component" value="Chromosome 1"/>
</dbReference>
<proteinExistence type="predicted"/>
<dbReference type="PROSITE" id="PS51257">
    <property type="entry name" value="PROKAR_LIPOPROTEIN"/>
    <property type="match status" value="1"/>
</dbReference>
<dbReference type="STRING" id="190721.ACS15_2424"/>
<dbReference type="GeneID" id="61526631"/>
<sequence>MKHVGFRLLLPALALSSALAGCVVAPIEPPTVAPAGVVYVAPVAVAPGPGYTWRYHAHYGWGWWHPHHGWHEGWR</sequence>
<dbReference type="AlphaFoldDB" id="A0A191ZYB2"/>
<dbReference type="EMBL" id="CP016022">
    <property type="protein sequence ID" value="ANJ73041.1"/>
    <property type="molecule type" value="Genomic_DNA"/>
</dbReference>
<reference evidence="2" key="1">
    <citation type="submission" date="2016-06" db="EMBL/GenBank/DDBJ databases">
        <authorList>
            <person name="Xu Y."/>
            <person name="Nagy A."/>
            <person name="Yan X."/>
            <person name="Kim S.W."/>
            <person name="Haley B."/>
            <person name="Liu N.T."/>
            <person name="Nou X."/>
        </authorList>
    </citation>
    <scope>NUCLEOTIDE SEQUENCE [LARGE SCALE GENOMIC DNA]</scope>
    <source>
        <strain evidence="2">ATCC 49129</strain>
    </source>
</reference>
<accession>A0A191ZYB2</accession>
<protein>
    <submittedName>
        <fullName evidence="1">Uncharacterized protein</fullName>
    </submittedName>
</protein>
<name>A0A191ZYB2_9RALS</name>
<dbReference type="RefSeq" id="WP_064804141.1">
    <property type="nucleotide sequence ID" value="NZ_CP016022.1"/>
</dbReference>
<evidence type="ECO:0000313" key="1">
    <source>
        <dbReference type="EMBL" id="ANJ73041.1"/>
    </source>
</evidence>
<organism evidence="1 2">
    <name type="scientific">Ralstonia insidiosa</name>
    <dbReference type="NCBI Taxonomy" id="190721"/>
    <lineage>
        <taxon>Bacteria</taxon>
        <taxon>Pseudomonadati</taxon>
        <taxon>Pseudomonadota</taxon>
        <taxon>Betaproteobacteria</taxon>
        <taxon>Burkholderiales</taxon>
        <taxon>Burkholderiaceae</taxon>
        <taxon>Ralstonia</taxon>
    </lineage>
</organism>
<gene>
    <name evidence="1" type="ORF">A9Y76_11425</name>
</gene>